<dbReference type="Proteomes" id="UP000694419">
    <property type="component" value="Unplaced"/>
</dbReference>
<organism evidence="1 2">
    <name type="scientific">Calidris pygmaea</name>
    <name type="common">Spoon-billed sandpiper</name>
    <dbReference type="NCBI Taxonomy" id="425635"/>
    <lineage>
        <taxon>Eukaryota</taxon>
        <taxon>Metazoa</taxon>
        <taxon>Chordata</taxon>
        <taxon>Craniata</taxon>
        <taxon>Vertebrata</taxon>
        <taxon>Euteleostomi</taxon>
        <taxon>Archelosauria</taxon>
        <taxon>Archosauria</taxon>
        <taxon>Dinosauria</taxon>
        <taxon>Saurischia</taxon>
        <taxon>Theropoda</taxon>
        <taxon>Coelurosauria</taxon>
        <taxon>Aves</taxon>
        <taxon>Neognathae</taxon>
        <taxon>Neoaves</taxon>
        <taxon>Charadriiformes</taxon>
        <taxon>Scolopacidae</taxon>
        <taxon>Calidris</taxon>
    </lineage>
</organism>
<proteinExistence type="predicted"/>
<evidence type="ECO:0000313" key="2">
    <source>
        <dbReference type="Proteomes" id="UP000694419"/>
    </source>
</evidence>
<dbReference type="AlphaFoldDB" id="A0A8C3JNC7"/>
<accession>A0A8C3JNC7</accession>
<reference evidence="1" key="2">
    <citation type="submission" date="2025-09" db="UniProtKB">
        <authorList>
            <consortium name="Ensembl"/>
        </authorList>
    </citation>
    <scope>IDENTIFICATION</scope>
</reference>
<evidence type="ECO:0000313" key="1">
    <source>
        <dbReference type="Ensembl" id="ENSCPGP00000009467.1"/>
    </source>
</evidence>
<dbReference type="Ensembl" id="ENSCPGT00000010389.1">
    <property type="protein sequence ID" value="ENSCPGP00000009467.1"/>
    <property type="gene ID" value="ENSCPGG00000006736.1"/>
</dbReference>
<protein>
    <submittedName>
        <fullName evidence="1">Uncharacterized protein</fullName>
    </submittedName>
</protein>
<reference evidence="1" key="1">
    <citation type="submission" date="2025-08" db="UniProtKB">
        <authorList>
            <consortium name="Ensembl"/>
        </authorList>
    </citation>
    <scope>IDENTIFICATION</scope>
</reference>
<name>A0A8C3JNC7_9CHAR</name>
<keyword evidence="2" id="KW-1185">Reference proteome</keyword>
<sequence length="90" mass="10012">MASAKLLCTLPFKNVIFKIWGLRDSAKTLTISLTFKSSTHQFWFLLAQCIQCCISHDVSHEESVSACMRLPAVFTASLGKIFQCGVGWLV</sequence>